<sequence length="340" mass="35187">MAVGASCAGSLRWRALGRATHLLCPLHRLQLAGGSPAPSRPRLAPSNRLPRHHPIRCALAAATPAVTHHAAAALLASTTAAAPPAAAAAAAAAAGLPPALVSLISLLPSLGTFILCLAAAVLLLASVPAVWALARAAHRAERLMAVVEAELPDTAASMRLAGLEMSDCVQELGALGGELTRGVRSAAALATTAETGVRGGVAAADAALRNHVVPAVAKAERGARGAVEGHLVETAKLSYTRPLVLQAASAAATAARRLRTGLAVGQLAGAAVQAGRNAADALSRHQQQQQRQQREELHSKLEAQLLQRDEQALREKLQALRERYQRQSQQPANQQPPQRQ</sequence>
<evidence type="ECO:0000313" key="4">
    <source>
        <dbReference type="Proteomes" id="UP001165080"/>
    </source>
</evidence>
<gene>
    <name evidence="3" type="primary">PLEST011121</name>
    <name evidence="3" type="ORF">PLESTB_001801700</name>
</gene>
<reference evidence="3 4" key="1">
    <citation type="journal article" date="2023" name="Commun. Biol.">
        <title>Reorganization of the ancestral sex-determining regions during the evolution of trioecy in Pleodorina starrii.</title>
        <authorList>
            <person name="Takahashi K."/>
            <person name="Suzuki S."/>
            <person name="Kawai-Toyooka H."/>
            <person name="Yamamoto K."/>
            <person name="Hamaji T."/>
            <person name="Ootsuki R."/>
            <person name="Yamaguchi H."/>
            <person name="Kawachi M."/>
            <person name="Higashiyama T."/>
            <person name="Nozaki H."/>
        </authorList>
    </citation>
    <scope>NUCLEOTIDE SEQUENCE [LARGE SCALE GENOMIC DNA]</scope>
    <source>
        <strain evidence="3 4">NIES-4479</strain>
    </source>
</reference>
<name>A0A9W6C284_9CHLO</name>
<evidence type="ECO:0000313" key="3">
    <source>
        <dbReference type="EMBL" id="GLC61776.1"/>
    </source>
</evidence>
<dbReference type="Proteomes" id="UP001165080">
    <property type="component" value="Unassembled WGS sequence"/>
</dbReference>
<feature type="transmembrane region" description="Helical" evidence="2">
    <location>
        <begin position="112"/>
        <end position="134"/>
    </location>
</feature>
<keyword evidence="4" id="KW-1185">Reference proteome</keyword>
<dbReference type="PANTHER" id="PTHR33825:SF5">
    <property type="entry name" value="TRANSMEMBRANE PROTEIN"/>
    <property type="match status" value="1"/>
</dbReference>
<evidence type="ECO:0000256" key="2">
    <source>
        <dbReference type="SAM" id="Phobius"/>
    </source>
</evidence>
<feature type="compositionally biased region" description="Basic and acidic residues" evidence="1">
    <location>
        <begin position="316"/>
        <end position="325"/>
    </location>
</feature>
<feature type="compositionally biased region" description="Low complexity" evidence="1">
    <location>
        <begin position="326"/>
        <end position="340"/>
    </location>
</feature>
<feature type="transmembrane region" description="Helical" evidence="2">
    <location>
        <begin position="85"/>
        <end position="106"/>
    </location>
</feature>
<accession>A0A9W6C284</accession>
<feature type="region of interest" description="Disordered" evidence="1">
    <location>
        <begin position="316"/>
        <end position="340"/>
    </location>
</feature>
<comment type="caution">
    <text evidence="3">The sequence shown here is derived from an EMBL/GenBank/DDBJ whole genome shotgun (WGS) entry which is preliminary data.</text>
</comment>
<proteinExistence type="predicted"/>
<organism evidence="3 4">
    <name type="scientific">Pleodorina starrii</name>
    <dbReference type="NCBI Taxonomy" id="330485"/>
    <lineage>
        <taxon>Eukaryota</taxon>
        <taxon>Viridiplantae</taxon>
        <taxon>Chlorophyta</taxon>
        <taxon>core chlorophytes</taxon>
        <taxon>Chlorophyceae</taxon>
        <taxon>CS clade</taxon>
        <taxon>Chlamydomonadales</taxon>
        <taxon>Volvocaceae</taxon>
        <taxon>Pleodorina</taxon>
    </lineage>
</organism>
<dbReference type="EMBL" id="BRXU01000051">
    <property type="protein sequence ID" value="GLC61776.1"/>
    <property type="molecule type" value="Genomic_DNA"/>
</dbReference>
<dbReference type="AlphaFoldDB" id="A0A9W6C284"/>
<keyword evidence="2" id="KW-0812">Transmembrane</keyword>
<protein>
    <submittedName>
        <fullName evidence="3">Uncharacterized protein</fullName>
    </submittedName>
</protein>
<keyword evidence="2" id="KW-0472">Membrane</keyword>
<evidence type="ECO:0000256" key="1">
    <source>
        <dbReference type="SAM" id="MobiDB-lite"/>
    </source>
</evidence>
<dbReference type="PANTHER" id="PTHR33825">
    <property type="entry name" value="CHITINASE-LIKE PROTEIN"/>
    <property type="match status" value="1"/>
</dbReference>
<keyword evidence="2" id="KW-1133">Transmembrane helix</keyword>
<dbReference type="OrthoDB" id="1923031at2759"/>